<sequence length="164" mass="19053">MRYSPERKESVLRKMMPPHNRSIKQLAQGEGISEATLFNWRKQAREKGLLLPDGDSGPEGWSARDKFAAVLEAATFNETDLAEYCRKKGIYPEQLLQWRKACERANDWDRESSRRLKSEKKADRQRIQQLERELRRKEKALAETAALLVLRKKAQAIWGDPGDE</sequence>
<proteinExistence type="predicted"/>
<protein>
    <recommendedName>
        <fullName evidence="3">Transposase IS3/IS911 family protein</fullName>
    </recommendedName>
</protein>
<dbReference type="AlphaFoldDB" id="A0A0F9F4B6"/>
<name>A0A0F9F4B6_9ZZZZ</name>
<dbReference type="InterPro" id="IPR002514">
    <property type="entry name" value="Transposase_8"/>
</dbReference>
<evidence type="ECO:0000256" key="1">
    <source>
        <dbReference type="SAM" id="Coils"/>
    </source>
</evidence>
<dbReference type="GO" id="GO:0004803">
    <property type="term" value="F:transposase activity"/>
    <property type="evidence" value="ECO:0007669"/>
    <property type="project" value="InterPro"/>
</dbReference>
<keyword evidence="1" id="KW-0175">Coiled coil</keyword>
<comment type="caution">
    <text evidence="2">The sequence shown here is derived from an EMBL/GenBank/DDBJ whole genome shotgun (WGS) entry which is preliminary data.</text>
</comment>
<dbReference type="GO" id="GO:0003677">
    <property type="term" value="F:DNA binding"/>
    <property type="evidence" value="ECO:0007669"/>
    <property type="project" value="InterPro"/>
</dbReference>
<organism evidence="2">
    <name type="scientific">marine sediment metagenome</name>
    <dbReference type="NCBI Taxonomy" id="412755"/>
    <lineage>
        <taxon>unclassified sequences</taxon>
        <taxon>metagenomes</taxon>
        <taxon>ecological metagenomes</taxon>
    </lineage>
</organism>
<gene>
    <name evidence="2" type="ORF">LCGC14_2076330</name>
</gene>
<evidence type="ECO:0008006" key="3">
    <source>
        <dbReference type="Google" id="ProtNLM"/>
    </source>
</evidence>
<feature type="coiled-coil region" evidence="1">
    <location>
        <begin position="113"/>
        <end position="147"/>
    </location>
</feature>
<dbReference type="Pfam" id="PF01527">
    <property type="entry name" value="HTH_Tnp_1"/>
    <property type="match status" value="1"/>
</dbReference>
<evidence type="ECO:0000313" key="2">
    <source>
        <dbReference type="EMBL" id="KKL73296.1"/>
    </source>
</evidence>
<dbReference type="GO" id="GO:0006313">
    <property type="term" value="P:DNA transposition"/>
    <property type="evidence" value="ECO:0007669"/>
    <property type="project" value="InterPro"/>
</dbReference>
<dbReference type="InterPro" id="IPR009057">
    <property type="entry name" value="Homeodomain-like_sf"/>
</dbReference>
<dbReference type="EMBL" id="LAZR01025003">
    <property type="protein sequence ID" value="KKL73296.1"/>
    <property type="molecule type" value="Genomic_DNA"/>
</dbReference>
<reference evidence="2" key="1">
    <citation type="journal article" date="2015" name="Nature">
        <title>Complex archaea that bridge the gap between prokaryotes and eukaryotes.</title>
        <authorList>
            <person name="Spang A."/>
            <person name="Saw J.H."/>
            <person name="Jorgensen S.L."/>
            <person name="Zaremba-Niedzwiedzka K."/>
            <person name="Martijn J."/>
            <person name="Lind A.E."/>
            <person name="van Eijk R."/>
            <person name="Schleper C."/>
            <person name="Guy L."/>
            <person name="Ettema T.J."/>
        </authorList>
    </citation>
    <scope>NUCLEOTIDE SEQUENCE</scope>
</reference>
<dbReference type="SUPFAM" id="SSF46689">
    <property type="entry name" value="Homeodomain-like"/>
    <property type="match status" value="1"/>
</dbReference>
<accession>A0A0F9F4B6</accession>